<dbReference type="Proteomes" id="UP001596298">
    <property type="component" value="Unassembled WGS sequence"/>
</dbReference>
<name>A0ABW2AJA9_9MICO</name>
<gene>
    <name evidence="4" type="ORF">ACFQDH_17160</name>
</gene>
<evidence type="ECO:0000256" key="3">
    <source>
        <dbReference type="ARBA" id="ARBA00022691"/>
    </source>
</evidence>
<dbReference type="PANTHER" id="PTHR11061:SF30">
    <property type="entry name" value="TRNA (URACIL(54)-C(5))-METHYLTRANSFERASE"/>
    <property type="match status" value="1"/>
</dbReference>
<keyword evidence="1" id="KW-0489">Methyltransferase</keyword>
<reference evidence="5" key="1">
    <citation type="journal article" date="2019" name="Int. J. Syst. Evol. Microbiol.">
        <title>The Global Catalogue of Microorganisms (GCM) 10K type strain sequencing project: providing services to taxonomists for standard genome sequencing and annotation.</title>
        <authorList>
            <consortium name="The Broad Institute Genomics Platform"/>
            <consortium name="The Broad Institute Genome Sequencing Center for Infectious Disease"/>
            <person name="Wu L."/>
            <person name="Ma J."/>
        </authorList>
    </citation>
    <scope>NUCLEOTIDE SEQUENCE [LARGE SCALE GENOMIC DNA]</scope>
    <source>
        <strain evidence="5">CCUG 58127</strain>
    </source>
</reference>
<dbReference type="Gene3D" id="3.40.50.150">
    <property type="entry name" value="Vaccinia Virus protein VP39"/>
    <property type="match status" value="1"/>
</dbReference>
<keyword evidence="2" id="KW-0808">Transferase</keyword>
<dbReference type="Gene3D" id="2.40.50.1070">
    <property type="match status" value="1"/>
</dbReference>
<keyword evidence="5" id="KW-1185">Reference proteome</keyword>
<sequence>MQCDYFDAAACRSCTLMGESYAAQVRDLQATVADTLAERVAPGNWDEPATGPESHFRNKAKLAVGGTRQAPTFGILDRGGHGVDLRDCGLYEPGLHQAVLQLAGFVTDLGLTPYDVPRRTGELKHLIVTHSPDGESMIRFVLRSPGSWAGSNGRSPNCSRLSRARVSFRSTCCPSTRLRSKVTTRSS</sequence>
<evidence type="ECO:0000256" key="2">
    <source>
        <dbReference type="ARBA" id="ARBA00022679"/>
    </source>
</evidence>
<evidence type="ECO:0000256" key="1">
    <source>
        <dbReference type="ARBA" id="ARBA00022603"/>
    </source>
</evidence>
<proteinExistence type="predicted"/>
<comment type="caution">
    <text evidence="4">The sequence shown here is derived from an EMBL/GenBank/DDBJ whole genome shotgun (WGS) entry which is preliminary data.</text>
</comment>
<evidence type="ECO:0000313" key="5">
    <source>
        <dbReference type="Proteomes" id="UP001596298"/>
    </source>
</evidence>
<dbReference type="RefSeq" id="WP_382403609.1">
    <property type="nucleotide sequence ID" value="NZ_JBHSWH010000001.1"/>
</dbReference>
<dbReference type="PANTHER" id="PTHR11061">
    <property type="entry name" value="RNA M5U METHYLTRANSFERASE"/>
    <property type="match status" value="1"/>
</dbReference>
<dbReference type="InterPro" id="IPR010280">
    <property type="entry name" value="U5_MeTrfase_fam"/>
</dbReference>
<dbReference type="SUPFAM" id="SSF53335">
    <property type="entry name" value="S-adenosyl-L-methionine-dependent methyltransferases"/>
    <property type="match status" value="1"/>
</dbReference>
<protein>
    <submittedName>
        <fullName evidence="4">Uncharacterized protein</fullName>
    </submittedName>
</protein>
<accession>A0ABW2AJA9</accession>
<keyword evidence="3" id="KW-0949">S-adenosyl-L-methionine</keyword>
<organism evidence="4 5">
    <name type="scientific">Flexivirga alba</name>
    <dbReference type="NCBI Taxonomy" id="702742"/>
    <lineage>
        <taxon>Bacteria</taxon>
        <taxon>Bacillati</taxon>
        <taxon>Actinomycetota</taxon>
        <taxon>Actinomycetes</taxon>
        <taxon>Micrococcales</taxon>
        <taxon>Dermacoccaceae</taxon>
        <taxon>Flexivirga</taxon>
    </lineage>
</organism>
<evidence type="ECO:0000313" key="4">
    <source>
        <dbReference type="EMBL" id="MFC6706936.1"/>
    </source>
</evidence>
<dbReference type="InterPro" id="IPR029063">
    <property type="entry name" value="SAM-dependent_MTases_sf"/>
</dbReference>
<dbReference type="EMBL" id="JBHSWH010000001">
    <property type="protein sequence ID" value="MFC6706936.1"/>
    <property type="molecule type" value="Genomic_DNA"/>
</dbReference>